<name>A0A5B7GWC5_PORTR</name>
<proteinExistence type="predicted"/>
<keyword evidence="2" id="KW-1185">Reference proteome</keyword>
<protein>
    <submittedName>
        <fullName evidence="1">Uncharacterized protein</fullName>
    </submittedName>
</protein>
<organism evidence="1 2">
    <name type="scientific">Portunus trituberculatus</name>
    <name type="common">Swimming crab</name>
    <name type="synonym">Neptunus trituberculatus</name>
    <dbReference type="NCBI Taxonomy" id="210409"/>
    <lineage>
        <taxon>Eukaryota</taxon>
        <taxon>Metazoa</taxon>
        <taxon>Ecdysozoa</taxon>
        <taxon>Arthropoda</taxon>
        <taxon>Crustacea</taxon>
        <taxon>Multicrustacea</taxon>
        <taxon>Malacostraca</taxon>
        <taxon>Eumalacostraca</taxon>
        <taxon>Eucarida</taxon>
        <taxon>Decapoda</taxon>
        <taxon>Pleocyemata</taxon>
        <taxon>Brachyura</taxon>
        <taxon>Eubrachyura</taxon>
        <taxon>Portunoidea</taxon>
        <taxon>Portunidae</taxon>
        <taxon>Portuninae</taxon>
        <taxon>Portunus</taxon>
    </lineage>
</organism>
<dbReference type="AlphaFoldDB" id="A0A5B7GWC5"/>
<dbReference type="Proteomes" id="UP000324222">
    <property type="component" value="Unassembled WGS sequence"/>
</dbReference>
<evidence type="ECO:0000313" key="1">
    <source>
        <dbReference type="EMBL" id="MPC61198.1"/>
    </source>
</evidence>
<accession>A0A5B7GWC5</accession>
<reference evidence="1 2" key="1">
    <citation type="submission" date="2019-05" db="EMBL/GenBank/DDBJ databases">
        <title>Another draft genome of Portunus trituberculatus and its Hox gene families provides insights of decapod evolution.</title>
        <authorList>
            <person name="Jeong J.-H."/>
            <person name="Song I."/>
            <person name="Kim S."/>
            <person name="Choi T."/>
            <person name="Kim D."/>
            <person name="Ryu S."/>
            <person name="Kim W."/>
        </authorList>
    </citation>
    <scope>NUCLEOTIDE SEQUENCE [LARGE SCALE GENOMIC DNA]</scope>
    <source>
        <tissue evidence="1">Muscle</tissue>
    </source>
</reference>
<comment type="caution">
    <text evidence="1">The sequence shown here is derived from an EMBL/GenBank/DDBJ whole genome shotgun (WGS) entry which is preliminary data.</text>
</comment>
<dbReference type="EMBL" id="VSRR010018286">
    <property type="protein sequence ID" value="MPC61198.1"/>
    <property type="molecule type" value="Genomic_DNA"/>
</dbReference>
<gene>
    <name evidence="1" type="ORF">E2C01_055263</name>
</gene>
<sequence>MQAHGGVAVISGSLADVAFMSGRGGLVMVSGGRVLRSRRCLGHEVRDVTWSNIAISTPLYAMAVAKWGVVALKPL</sequence>
<evidence type="ECO:0000313" key="2">
    <source>
        <dbReference type="Proteomes" id="UP000324222"/>
    </source>
</evidence>